<evidence type="ECO:0000313" key="10">
    <source>
        <dbReference type="EMBL" id="GIF89191.1"/>
    </source>
</evidence>
<dbReference type="InterPro" id="IPR025857">
    <property type="entry name" value="MacB_PCD"/>
</dbReference>
<feature type="transmembrane region" description="Helical" evidence="7">
    <location>
        <begin position="356"/>
        <end position="376"/>
    </location>
</feature>
<evidence type="ECO:0000256" key="4">
    <source>
        <dbReference type="ARBA" id="ARBA00022989"/>
    </source>
</evidence>
<keyword evidence="4 7" id="KW-1133">Transmembrane helix</keyword>
<evidence type="ECO:0000256" key="5">
    <source>
        <dbReference type="ARBA" id="ARBA00023136"/>
    </source>
</evidence>
<keyword evidence="3 7" id="KW-0812">Transmembrane</keyword>
<dbReference type="RefSeq" id="WP_191840599.1">
    <property type="nucleotide sequence ID" value="NZ_BAAALB010000011.1"/>
</dbReference>
<proteinExistence type="inferred from homology"/>
<evidence type="ECO:0000256" key="6">
    <source>
        <dbReference type="ARBA" id="ARBA00038076"/>
    </source>
</evidence>
<dbReference type="Pfam" id="PF12704">
    <property type="entry name" value="MacB_PCD"/>
    <property type="match status" value="1"/>
</dbReference>
<dbReference type="PANTHER" id="PTHR30572">
    <property type="entry name" value="MEMBRANE COMPONENT OF TRANSPORTER-RELATED"/>
    <property type="match status" value="1"/>
</dbReference>
<feature type="transmembrane region" description="Helical" evidence="7">
    <location>
        <begin position="266"/>
        <end position="293"/>
    </location>
</feature>
<organism evidence="10 11">
    <name type="scientific">Catellatospora chokoriensis</name>
    <dbReference type="NCBI Taxonomy" id="310353"/>
    <lineage>
        <taxon>Bacteria</taxon>
        <taxon>Bacillati</taxon>
        <taxon>Actinomycetota</taxon>
        <taxon>Actinomycetes</taxon>
        <taxon>Micromonosporales</taxon>
        <taxon>Micromonosporaceae</taxon>
        <taxon>Catellatospora</taxon>
    </lineage>
</organism>
<dbReference type="PANTHER" id="PTHR30572:SF4">
    <property type="entry name" value="ABC TRANSPORTER PERMEASE YTRF"/>
    <property type="match status" value="1"/>
</dbReference>
<evidence type="ECO:0000256" key="3">
    <source>
        <dbReference type="ARBA" id="ARBA00022692"/>
    </source>
</evidence>
<keyword evidence="2" id="KW-1003">Cell membrane</keyword>
<keyword evidence="11" id="KW-1185">Reference proteome</keyword>
<dbReference type="GO" id="GO:0005886">
    <property type="term" value="C:plasma membrane"/>
    <property type="evidence" value="ECO:0007669"/>
    <property type="project" value="UniProtKB-SubCell"/>
</dbReference>
<comment type="subcellular location">
    <subcellularLocation>
        <location evidence="1">Cell membrane</location>
        <topology evidence="1">Multi-pass membrane protein</topology>
    </subcellularLocation>
</comment>
<comment type="caution">
    <text evidence="10">The sequence shown here is derived from an EMBL/GenBank/DDBJ whole genome shotgun (WGS) entry which is preliminary data.</text>
</comment>
<evidence type="ECO:0000313" key="11">
    <source>
        <dbReference type="Proteomes" id="UP000619293"/>
    </source>
</evidence>
<feature type="domain" description="ABC3 transporter permease C-terminal" evidence="8">
    <location>
        <begin position="275"/>
        <end position="386"/>
    </location>
</feature>
<gene>
    <name evidence="10" type="ORF">Cch02nite_26350</name>
</gene>
<accession>A0A8J3JXX1</accession>
<evidence type="ECO:0000259" key="8">
    <source>
        <dbReference type="Pfam" id="PF02687"/>
    </source>
</evidence>
<feature type="transmembrane region" description="Helical" evidence="7">
    <location>
        <begin position="21"/>
        <end position="42"/>
    </location>
</feature>
<keyword evidence="5 7" id="KW-0472">Membrane</keyword>
<dbReference type="AlphaFoldDB" id="A0A8J3JXX1"/>
<evidence type="ECO:0000256" key="1">
    <source>
        <dbReference type="ARBA" id="ARBA00004651"/>
    </source>
</evidence>
<feature type="domain" description="MacB-like periplasmic core" evidence="9">
    <location>
        <begin position="21"/>
        <end position="236"/>
    </location>
</feature>
<name>A0A8J3JXX1_9ACTN</name>
<evidence type="ECO:0000256" key="2">
    <source>
        <dbReference type="ARBA" id="ARBA00022475"/>
    </source>
</evidence>
<dbReference type="GO" id="GO:0022857">
    <property type="term" value="F:transmembrane transporter activity"/>
    <property type="evidence" value="ECO:0007669"/>
    <property type="project" value="TreeGrafter"/>
</dbReference>
<evidence type="ECO:0000259" key="9">
    <source>
        <dbReference type="Pfam" id="PF12704"/>
    </source>
</evidence>
<dbReference type="Pfam" id="PF02687">
    <property type="entry name" value="FtsX"/>
    <property type="match status" value="1"/>
</dbReference>
<comment type="similarity">
    <text evidence="6">Belongs to the ABC-4 integral membrane protein family.</text>
</comment>
<dbReference type="InterPro" id="IPR003838">
    <property type="entry name" value="ABC3_permease_C"/>
</dbReference>
<sequence>MRIGEAVRVAVGALVAARLRTALTMLGVTVGVGSVMVLIAMGDGTRQEVAGRVDELGSNLLLVVPGKIEIGMPAVSRMQLSDVAAVTRIVGDPTRVAASVASGEMVQAGTAKTFTTVAGVLENNRSVLVRELARGTYLSRTDVDSARRVAVLGASVARALYGGTDPVGRQITVAGVRFRVAGVFAPLGQSLGVDRDDEVHIPLTTAQRLFATTRVDGLAVRATDPAGMSALGDRIVAELGRRHPDSTFSVVTQDQILSVLGDILDVLTGVLGATAGISLLVSGVGVANIMLVSVRERTREIGLRKAVGARPADIGAQFLAEAVLLTSIGGVLGIALGTAATLAVERYTPLPTLLTAWSVALSFGVAAAVGLTFGTLPALHAARLDPVPALRAE</sequence>
<dbReference type="Proteomes" id="UP000619293">
    <property type="component" value="Unassembled WGS sequence"/>
</dbReference>
<feature type="transmembrane region" description="Helical" evidence="7">
    <location>
        <begin position="314"/>
        <end position="336"/>
    </location>
</feature>
<dbReference type="InterPro" id="IPR050250">
    <property type="entry name" value="Macrolide_Exporter_MacB"/>
</dbReference>
<dbReference type="EMBL" id="BONG01000013">
    <property type="protein sequence ID" value="GIF89191.1"/>
    <property type="molecule type" value="Genomic_DNA"/>
</dbReference>
<reference evidence="10 11" key="1">
    <citation type="submission" date="2021-01" db="EMBL/GenBank/DDBJ databases">
        <title>Whole genome shotgun sequence of Catellatospora chokoriensis NBRC 107358.</title>
        <authorList>
            <person name="Komaki H."/>
            <person name="Tamura T."/>
        </authorList>
    </citation>
    <scope>NUCLEOTIDE SEQUENCE [LARGE SCALE GENOMIC DNA]</scope>
    <source>
        <strain evidence="10 11">NBRC 107358</strain>
    </source>
</reference>
<evidence type="ECO:0000256" key="7">
    <source>
        <dbReference type="SAM" id="Phobius"/>
    </source>
</evidence>
<protein>
    <submittedName>
        <fullName evidence="10">ABC transporter permease</fullName>
    </submittedName>
</protein>